<feature type="region of interest" description="Disordered" evidence="1">
    <location>
        <begin position="1"/>
        <end position="20"/>
    </location>
</feature>
<evidence type="ECO:0000313" key="2">
    <source>
        <dbReference type="EMBL" id="MBW3115900.1"/>
    </source>
</evidence>
<comment type="caution">
    <text evidence="2">The sequence shown here is derived from an EMBL/GenBank/DDBJ whole genome shotgun (WGS) entry which is preliminary data.</text>
</comment>
<dbReference type="GeneID" id="92274194"/>
<dbReference type="RefSeq" id="WP_219108939.1">
    <property type="nucleotide sequence ID" value="NZ_BRPO01000001.1"/>
</dbReference>
<name>A0AAE2ZF77_PRORE</name>
<gene>
    <name evidence="2" type="ORF">KYI77_05430</name>
</gene>
<proteinExistence type="predicted"/>
<sequence>MQQNPALSENRFNPMTIKDRSNGLNHINELRNKIFGETDKELKGYINSANDRFSDDAESSKRFLSMIYWWAKIEPSRHGCKYEELTKKEIKAIVKAMIDIKSNTANLPKRFPSIIN</sequence>
<evidence type="ECO:0000256" key="1">
    <source>
        <dbReference type="SAM" id="MobiDB-lite"/>
    </source>
</evidence>
<protein>
    <submittedName>
        <fullName evidence="2">DUF5347 domain-containing protein</fullName>
    </submittedName>
</protein>
<feature type="compositionally biased region" description="Polar residues" evidence="1">
    <location>
        <begin position="1"/>
        <end position="13"/>
    </location>
</feature>
<dbReference type="AlphaFoldDB" id="A0AAE2ZF77"/>
<dbReference type="Proteomes" id="UP001155882">
    <property type="component" value="Unassembled WGS sequence"/>
</dbReference>
<dbReference type="Pfam" id="PF17282">
    <property type="entry name" value="DUF5347"/>
    <property type="match status" value="1"/>
</dbReference>
<dbReference type="InterPro" id="IPR035232">
    <property type="entry name" value="DUF5347"/>
</dbReference>
<accession>A0AAE2ZF77</accession>
<reference evidence="2" key="1">
    <citation type="submission" date="2021-07" db="EMBL/GenBank/DDBJ databases">
        <authorList>
            <person name="Stanton E."/>
        </authorList>
    </citation>
    <scope>NUCLEOTIDE SEQUENCE</scope>
    <source>
        <strain evidence="2">2021EL-01139</strain>
    </source>
</reference>
<organism evidence="2 3">
    <name type="scientific">Providencia rettgeri</name>
    <dbReference type="NCBI Taxonomy" id="587"/>
    <lineage>
        <taxon>Bacteria</taxon>
        <taxon>Pseudomonadati</taxon>
        <taxon>Pseudomonadota</taxon>
        <taxon>Gammaproteobacteria</taxon>
        <taxon>Enterobacterales</taxon>
        <taxon>Morganellaceae</taxon>
        <taxon>Providencia</taxon>
    </lineage>
</organism>
<evidence type="ECO:0000313" key="3">
    <source>
        <dbReference type="Proteomes" id="UP001155882"/>
    </source>
</evidence>
<dbReference type="EMBL" id="JAHWLI010000012">
    <property type="protein sequence ID" value="MBW3115900.1"/>
    <property type="molecule type" value="Genomic_DNA"/>
</dbReference>